<dbReference type="Gene3D" id="1.10.10.10">
    <property type="entry name" value="Winged helix-like DNA-binding domain superfamily/Winged helix DNA-binding domain"/>
    <property type="match status" value="1"/>
</dbReference>
<dbReference type="Pfam" id="PF07702">
    <property type="entry name" value="UTRA"/>
    <property type="match status" value="1"/>
</dbReference>
<evidence type="ECO:0000313" key="6">
    <source>
        <dbReference type="Proteomes" id="UP000288388"/>
    </source>
</evidence>
<dbReference type="InterPro" id="IPR050679">
    <property type="entry name" value="Bact_HTH_transcr_reg"/>
</dbReference>
<evidence type="ECO:0000256" key="2">
    <source>
        <dbReference type="ARBA" id="ARBA00023125"/>
    </source>
</evidence>
<dbReference type="GO" id="GO:0003677">
    <property type="term" value="F:DNA binding"/>
    <property type="evidence" value="ECO:0007669"/>
    <property type="project" value="UniProtKB-KW"/>
</dbReference>
<dbReference type="Proteomes" id="UP000288388">
    <property type="component" value="Unassembled WGS sequence"/>
</dbReference>
<evidence type="ECO:0000259" key="4">
    <source>
        <dbReference type="PROSITE" id="PS50949"/>
    </source>
</evidence>
<dbReference type="InterPro" id="IPR036390">
    <property type="entry name" value="WH_DNA-bd_sf"/>
</dbReference>
<dbReference type="CDD" id="cd07377">
    <property type="entry name" value="WHTH_GntR"/>
    <property type="match status" value="1"/>
</dbReference>
<reference evidence="5 6" key="1">
    <citation type="submission" date="2018-12" db="EMBL/GenBank/DDBJ databases">
        <title>A novel vanA-carrying plasmid in a clinical isolate of Enterococcus avium.</title>
        <authorList>
            <person name="Bernasconi O.J."/>
            <person name="Luzzaro F."/>
            <person name="Endimiani A."/>
        </authorList>
    </citation>
    <scope>NUCLEOTIDE SEQUENCE [LARGE SCALE GENOMIC DNA]</scope>
    <source>
        <strain evidence="5 6">LC0559/18</strain>
    </source>
</reference>
<dbReference type="InterPro" id="IPR036388">
    <property type="entry name" value="WH-like_DNA-bd_sf"/>
</dbReference>
<dbReference type="Gene3D" id="3.40.1410.10">
    <property type="entry name" value="Chorismate lyase-like"/>
    <property type="match status" value="1"/>
</dbReference>
<dbReference type="Pfam" id="PF00392">
    <property type="entry name" value="GntR"/>
    <property type="match status" value="1"/>
</dbReference>
<dbReference type="InterPro" id="IPR011663">
    <property type="entry name" value="UTRA"/>
</dbReference>
<dbReference type="PANTHER" id="PTHR44846:SF1">
    <property type="entry name" value="MANNOSYL-D-GLYCERATE TRANSPORT_METABOLISM SYSTEM REPRESSOR MNGR-RELATED"/>
    <property type="match status" value="1"/>
</dbReference>
<dbReference type="SUPFAM" id="SSF46785">
    <property type="entry name" value="Winged helix' DNA-binding domain"/>
    <property type="match status" value="1"/>
</dbReference>
<dbReference type="FunFam" id="1.10.10.10:FF:000079">
    <property type="entry name" value="GntR family transcriptional regulator"/>
    <property type="match status" value="1"/>
</dbReference>
<sequence length="236" mass="26923">MLDADAQLPLYEQLKEVIKSKIRDGEYKENEKIPPEPELTEAYSVSRITVRRAIQDLVKEGYLIKKQGKGTFVNQHKVFRKIEYVTGFTESCLANGFTPTSQLLERKIISATPELAEKLQLTVGDEVIYTQRKRMADGMPILLENNYFDKKRFESLLTADLTGSLYQLLAKQEVLAINPGETTLELAIADDQLAKIMEVGIGTPFFYVNTLINDQNQQPIHLGYQYYLGEVYKFSL</sequence>
<keyword evidence="1" id="KW-0805">Transcription regulation</keyword>
<dbReference type="RefSeq" id="WP_049219146.1">
    <property type="nucleotide sequence ID" value="NZ_JAQCOW010000019.1"/>
</dbReference>
<evidence type="ECO:0000256" key="3">
    <source>
        <dbReference type="ARBA" id="ARBA00023163"/>
    </source>
</evidence>
<dbReference type="SMART" id="SM00345">
    <property type="entry name" value="HTH_GNTR"/>
    <property type="match status" value="1"/>
</dbReference>
<keyword evidence="2" id="KW-0238">DNA-binding</keyword>
<dbReference type="EMBL" id="RYZS01000002">
    <property type="protein sequence ID" value="RVU92772.1"/>
    <property type="molecule type" value="Genomic_DNA"/>
</dbReference>
<dbReference type="InterPro" id="IPR028978">
    <property type="entry name" value="Chorismate_lyase_/UTRA_dom_sf"/>
</dbReference>
<dbReference type="PRINTS" id="PR00035">
    <property type="entry name" value="HTHGNTR"/>
</dbReference>
<dbReference type="GO" id="GO:0045892">
    <property type="term" value="P:negative regulation of DNA-templated transcription"/>
    <property type="evidence" value="ECO:0007669"/>
    <property type="project" value="TreeGrafter"/>
</dbReference>
<proteinExistence type="predicted"/>
<dbReference type="SMART" id="SM00866">
    <property type="entry name" value="UTRA"/>
    <property type="match status" value="1"/>
</dbReference>
<keyword evidence="3" id="KW-0804">Transcription</keyword>
<accession>A0A2N8PUI4</accession>
<protein>
    <submittedName>
        <fullName evidence="5">GntR family transcriptional regulator</fullName>
    </submittedName>
</protein>
<gene>
    <name evidence="5" type="ORF">EK398_20015</name>
</gene>
<dbReference type="PANTHER" id="PTHR44846">
    <property type="entry name" value="MANNOSYL-D-GLYCERATE TRANSPORT/METABOLISM SYSTEM REPRESSOR MNGR-RELATED"/>
    <property type="match status" value="1"/>
</dbReference>
<evidence type="ECO:0000313" key="5">
    <source>
        <dbReference type="EMBL" id="RVU92772.1"/>
    </source>
</evidence>
<dbReference type="InterPro" id="IPR000524">
    <property type="entry name" value="Tscrpt_reg_HTH_GntR"/>
</dbReference>
<dbReference type="GO" id="GO:0003700">
    <property type="term" value="F:DNA-binding transcription factor activity"/>
    <property type="evidence" value="ECO:0007669"/>
    <property type="project" value="InterPro"/>
</dbReference>
<name>A0A2N8PUI4_ENTAV</name>
<evidence type="ECO:0000256" key="1">
    <source>
        <dbReference type="ARBA" id="ARBA00023015"/>
    </source>
</evidence>
<dbReference type="PROSITE" id="PS50949">
    <property type="entry name" value="HTH_GNTR"/>
    <property type="match status" value="1"/>
</dbReference>
<organism evidence="5 6">
    <name type="scientific">Enterococcus avium</name>
    <name type="common">Streptococcus avium</name>
    <dbReference type="NCBI Taxonomy" id="33945"/>
    <lineage>
        <taxon>Bacteria</taxon>
        <taxon>Bacillati</taxon>
        <taxon>Bacillota</taxon>
        <taxon>Bacilli</taxon>
        <taxon>Lactobacillales</taxon>
        <taxon>Enterococcaceae</taxon>
        <taxon>Enterococcus</taxon>
    </lineage>
</organism>
<feature type="domain" description="HTH gntR-type" evidence="4">
    <location>
        <begin position="8"/>
        <end position="76"/>
    </location>
</feature>
<dbReference type="SUPFAM" id="SSF64288">
    <property type="entry name" value="Chorismate lyase-like"/>
    <property type="match status" value="1"/>
</dbReference>
<comment type="caution">
    <text evidence="5">The sequence shown here is derived from an EMBL/GenBank/DDBJ whole genome shotgun (WGS) entry which is preliminary data.</text>
</comment>
<dbReference type="AlphaFoldDB" id="A0A2N8PUI4"/>